<gene>
    <name evidence="2" type="ORF">Tco025E_05094</name>
</gene>
<feature type="region of interest" description="Disordered" evidence="1">
    <location>
        <begin position="570"/>
        <end position="593"/>
    </location>
</feature>
<dbReference type="OrthoDB" id="271736at2759"/>
<feature type="region of interest" description="Disordered" evidence="1">
    <location>
        <begin position="22"/>
        <end position="85"/>
    </location>
</feature>
<proteinExistence type="predicted"/>
<feature type="region of interest" description="Disordered" evidence="1">
    <location>
        <begin position="609"/>
        <end position="632"/>
    </location>
</feature>
<evidence type="ECO:0000256" key="1">
    <source>
        <dbReference type="SAM" id="MobiDB-lite"/>
    </source>
</evidence>
<evidence type="ECO:0000313" key="2">
    <source>
        <dbReference type="EMBL" id="RNF16715.1"/>
    </source>
</evidence>
<keyword evidence="3" id="KW-1185">Reference proteome</keyword>
<feature type="compositionally biased region" description="Basic and acidic residues" evidence="1">
    <location>
        <begin position="69"/>
        <end position="79"/>
    </location>
</feature>
<dbReference type="AlphaFoldDB" id="A0A3R7NCU9"/>
<protein>
    <submittedName>
        <fullName evidence="2">Uncharacterized protein</fullName>
    </submittedName>
</protein>
<feature type="compositionally biased region" description="Basic and acidic residues" evidence="1">
    <location>
        <begin position="621"/>
        <end position="632"/>
    </location>
</feature>
<name>A0A3R7NCU9_9TRYP</name>
<accession>A0A3R7NCU9</accession>
<dbReference type="Proteomes" id="UP000284403">
    <property type="component" value="Unassembled WGS sequence"/>
</dbReference>
<feature type="region of interest" description="Disordered" evidence="1">
    <location>
        <begin position="192"/>
        <end position="240"/>
    </location>
</feature>
<dbReference type="EMBL" id="MKKU01000285">
    <property type="protein sequence ID" value="RNF16715.1"/>
    <property type="molecule type" value="Genomic_DNA"/>
</dbReference>
<organism evidence="2 3">
    <name type="scientific">Trypanosoma conorhini</name>
    <dbReference type="NCBI Taxonomy" id="83891"/>
    <lineage>
        <taxon>Eukaryota</taxon>
        <taxon>Discoba</taxon>
        <taxon>Euglenozoa</taxon>
        <taxon>Kinetoplastea</taxon>
        <taxon>Metakinetoplastina</taxon>
        <taxon>Trypanosomatida</taxon>
        <taxon>Trypanosomatidae</taxon>
        <taxon>Trypanosoma</taxon>
    </lineage>
</organism>
<reference evidence="2 3" key="1">
    <citation type="journal article" date="2018" name="BMC Genomics">
        <title>Genomic comparison of Trypanosoma conorhini and Trypanosoma rangeli to Trypanosoma cruzi strains of high and low virulence.</title>
        <authorList>
            <person name="Bradwell K.R."/>
            <person name="Koparde V.N."/>
            <person name="Matveyev A.V."/>
            <person name="Serrano M.G."/>
            <person name="Alves J.M."/>
            <person name="Parikh H."/>
            <person name="Huang B."/>
            <person name="Lee V."/>
            <person name="Espinosa-Alvarez O."/>
            <person name="Ortiz P.A."/>
            <person name="Costa-Martins A.G."/>
            <person name="Teixeira M.M."/>
            <person name="Buck G.A."/>
        </authorList>
    </citation>
    <scope>NUCLEOTIDE SEQUENCE [LARGE SCALE GENOMIC DNA]</scope>
    <source>
        <strain evidence="2 3">025E</strain>
    </source>
</reference>
<comment type="caution">
    <text evidence="2">The sequence shown here is derived from an EMBL/GenBank/DDBJ whole genome shotgun (WGS) entry which is preliminary data.</text>
</comment>
<evidence type="ECO:0000313" key="3">
    <source>
        <dbReference type="Proteomes" id="UP000284403"/>
    </source>
</evidence>
<sequence>MQTSRRCFLQWGHAVAAGTAVPPRRRRQFVMKEGQKPRPGGSDRPPFQQQSSHGSAASFRPPGGLTHELSQREQHRLQQEQEEADMCRRGVPGEWLSPVPRRYGLYDGIDEHGYEAARVSKEDRRKMLQAALERDAASVVEFTDGGEEDVDLGGMSAGEYHGQTGSMTIPRDSALYNAVLAREELDSRKRNNSWTLARRRQHQGGGREVVGKANDTLTTQKDGAGVIDDKRRQRKQDEGSYTSVFDENLLEPNYESIGQPRSTYGMRKMFVAGLTSYQGVITREDEACISDELLHLLQDARAAYIAEESRYCVNLYEKELGIPGKDTLAFAISRAPSLQRVLGQFFHLGLIPSIPNICQVSEMIGNFSGYPIHKKPAAIGPYVGILNLVSTTVMHLQHLDSPWFPRLYMSPRSLAVVEQPCLGEYKMGYKWTHQPFHTFEYGTRVSKDYRIEVMFATVEAAQMRYLNDAVGLTEYAEKQQKEEGAAENRALLSSSSLISPSSGTVSGAAEAFCGSADKWIERLNHQLHASEGGAGTVSKGAAIDGKTLREQLLATGSIGAKARTLATSAEVAASTDDSKRQGKENASPTQRRMAALKARYEFAKRLKESKPQVVSGGLHLMEGHAPRKRDSS</sequence>
<feature type="compositionally biased region" description="Basic and acidic residues" evidence="1">
    <location>
        <begin position="227"/>
        <end position="238"/>
    </location>
</feature>
<dbReference type="GeneID" id="40318705"/>
<dbReference type="RefSeq" id="XP_029227894.1">
    <property type="nucleotide sequence ID" value="XM_029371997.1"/>
</dbReference>